<protein>
    <recommendedName>
        <fullName evidence="1">bis(5'-nucleosyl)-tetraphosphatase (symmetrical)</fullName>
        <ecNumber evidence="1">3.6.1.41</ecNumber>
    </recommendedName>
</protein>
<evidence type="ECO:0000313" key="8">
    <source>
        <dbReference type="EMBL" id="MBC1489162.1"/>
    </source>
</evidence>
<dbReference type="EMBL" id="JAASTW010000010">
    <property type="protein sequence ID" value="MBC1489162.1"/>
    <property type="molecule type" value="Genomic_DNA"/>
</dbReference>
<dbReference type="RefSeq" id="WP_185381129.1">
    <property type="nucleotide sequence ID" value="NZ_JAASTW010000010.1"/>
</dbReference>
<evidence type="ECO:0000256" key="2">
    <source>
        <dbReference type="ARBA" id="ARBA00022723"/>
    </source>
</evidence>
<dbReference type="PANTHER" id="PTHR35795:SF1">
    <property type="entry name" value="BIS(5'-NUCLEOSYL)-TETRAPHOSPHATASE, SYMMETRICAL"/>
    <property type="match status" value="1"/>
</dbReference>
<dbReference type="AlphaFoldDB" id="A0A7X0X7T2"/>
<dbReference type="InterPro" id="IPR006674">
    <property type="entry name" value="HD_domain"/>
</dbReference>
<dbReference type="EC" id="3.6.1.41" evidence="1"/>
<dbReference type="InterPro" id="IPR051094">
    <property type="entry name" value="Diverse_Catalytic_Enzymes"/>
</dbReference>
<dbReference type="Proteomes" id="UP000561617">
    <property type="component" value="Unassembled WGS sequence"/>
</dbReference>
<feature type="domain" description="HD" evidence="7">
    <location>
        <begin position="18"/>
        <end position="132"/>
    </location>
</feature>
<dbReference type="PROSITE" id="PS51831">
    <property type="entry name" value="HD"/>
    <property type="match status" value="1"/>
</dbReference>
<gene>
    <name evidence="8" type="ORF">HCJ38_09160</name>
</gene>
<dbReference type="InterPro" id="IPR005249">
    <property type="entry name" value="YqeK"/>
</dbReference>
<evidence type="ECO:0000256" key="1">
    <source>
        <dbReference type="ARBA" id="ARBA00012506"/>
    </source>
</evidence>
<sequence length="192" mass="22045">MERNEMLKKVEVAMPSERFKHTLGVEKAAVELAEHYHMDVEKARITALLHDYAKYYPDEEAKKIIENEHYDPRLLAFHRSLWHAPVGAYLAETEFGISDNEILEAIRVHTTGSASMSDFDKLIYLADYIEPGRTFPGVYKARRLAVKSLDAAMLFALSSTITHLIKKQQSVFPDTLDAYNYFVNLNLEGDYQ</sequence>
<dbReference type="InterPro" id="IPR003607">
    <property type="entry name" value="HD/PDEase_dom"/>
</dbReference>
<dbReference type="Pfam" id="PF01966">
    <property type="entry name" value="HD"/>
    <property type="match status" value="1"/>
</dbReference>
<dbReference type="GO" id="GO:0008803">
    <property type="term" value="F:bis(5'-nucleosyl)-tetraphosphatase (symmetrical) activity"/>
    <property type="evidence" value="ECO:0007669"/>
    <property type="project" value="UniProtKB-EC"/>
</dbReference>
<dbReference type="Gene3D" id="1.10.3210.10">
    <property type="entry name" value="Hypothetical protein af1432"/>
    <property type="match status" value="1"/>
</dbReference>
<evidence type="ECO:0000256" key="3">
    <source>
        <dbReference type="ARBA" id="ARBA00022741"/>
    </source>
</evidence>
<evidence type="ECO:0000313" key="9">
    <source>
        <dbReference type="Proteomes" id="UP000561617"/>
    </source>
</evidence>
<dbReference type="GO" id="GO:0000166">
    <property type="term" value="F:nucleotide binding"/>
    <property type="evidence" value="ECO:0007669"/>
    <property type="project" value="UniProtKB-KW"/>
</dbReference>
<comment type="catalytic activity">
    <reaction evidence="6">
        <text>P(1),P(4)-bis(5'-adenosyl) tetraphosphate + H2O = 2 ADP + 2 H(+)</text>
        <dbReference type="Rhea" id="RHEA:24252"/>
        <dbReference type="ChEBI" id="CHEBI:15377"/>
        <dbReference type="ChEBI" id="CHEBI:15378"/>
        <dbReference type="ChEBI" id="CHEBI:58141"/>
        <dbReference type="ChEBI" id="CHEBI:456216"/>
        <dbReference type="EC" id="3.6.1.41"/>
    </reaction>
</comment>
<keyword evidence="4" id="KW-0378">Hydrolase</keyword>
<keyword evidence="2" id="KW-0479">Metal-binding</keyword>
<proteinExistence type="predicted"/>
<dbReference type="NCBIfam" id="TIGR00488">
    <property type="entry name" value="bis(5'-nucleosyl)-tetraphosphatase (symmetrical) YqeK"/>
    <property type="match status" value="1"/>
</dbReference>
<reference evidence="8 9" key="1">
    <citation type="submission" date="2020-03" db="EMBL/GenBank/DDBJ databases">
        <title>Soil Listeria distribution.</title>
        <authorList>
            <person name="Liao J."/>
            <person name="Wiedmann M."/>
        </authorList>
    </citation>
    <scope>NUCLEOTIDE SEQUENCE [LARGE SCALE GENOMIC DNA]</scope>
    <source>
        <strain evidence="8 9">FSL L7-1554</strain>
    </source>
</reference>
<dbReference type="SMART" id="SM00471">
    <property type="entry name" value="HDc"/>
    <property type="match status" value="1"/>
</dbReference>
<evidence type="ECO:0000256" key="5">
    <source>
        <dbReference type="ARBA" id="ARBA00023004"/>
    </source>
</evidence>
<organism evidence="8 9">
    <name type="scientific">Listeria immobilis</name>
    <dbReference type="NCBI Taxonomy" id="2713502"/>
    <lineage>
        <taxon>Bacteria</taxon>
        <taxon>Bacillati</taxon>
        <taxon>Bacillota</taxon>
        <taxon>Bacilli</taxon>
        <taxon>Bacillales</taxon>
        <taxon>Listeriaceae</taxon>
        <taxon>Listeria</taxon>
    </lineage>
</organism>
<dbReference type="SUPFAM" id="SSF109604">
    <property type="entry name" value="HD-domain/PDEase-like"/>
    <property type="match status" value="1"/>
</dbReference>
<comment type="caution">
    <text evidence="8">The sequence shown here is derived from an EMBL/GenBank/DDBJ whole genome shotgun (WGS) entry which is preliminary data.</text>
</comment>
<evidence type="ECO:0000259" key="7">
    <source>
        <dbReference type="PROSITE" id="PS51831"/>
    </source>
</evidence>
<name>A0A7X0X7T2_9LIST</name>
<accession>A0A7X0X7T2</accession>
<keyword evidence="3" id="KW-0547">Nucleotide-binding</keyword>
<dbReference type="CDD" id="cd00077">
    <property type="entry name" value="HDc"/>
    <property type="match status" value="1"/>
</dbReference>
<dbReference type="PANTHER" id="PTHR35795">
    <property type="entry name" value="SLR1885 PROTEIN"/>
    <property type="match status" value="1"/>
</dbReference>
<keyword evidence="5" id="KW-0408">Iron</keyword>
<evidence type="ECO:0000256" key="6">
    <source>
        <dbReference type="ARBA" id="ARBA00049417"/>
    </source>
</evidence>
<dbReference type="GO" id="GO:0046872">
    <property type="term" value="F:metal ion binding"/>
    <property type="evidence" value="ECO:0007669"/>
    <property type="project" value="UniProtKB-KW"/>
</dbReference>
<evidence type="ECO:0000256" key="4">
    <source>
        <dbReference type="ARBA" id="ARBA00022801"/>
    </source>
</evidence>